<dbReference type="EMBL" id="HBGH01007152">
    <property type="protein sequence ID" value="CAD9231728.1"/>
    <property type="molecule type" value="Transcribed_RNA"/>
</dbReference>
<evidence type="ECO:0000313" key="5">
    <source>
        <dbReference type="EMBL" id="CAD9231730.1"/>
    </source>
</evidence>
<dbReference type="EMBL" id="HBGH01007154">
    <property type="protein sequence ID" value="CAD9231730.1"/>
    <property type="molecule type" value="Transcribed_RNA"/>
</dbReference>
<accession>A0A6T6BLN9</accession>
<gene>
    <name evidence="2" type="ORF">CCAE0312_LOCUS3808</name>
    <name evidence="3" type="ORF">CCAE0312_LOCUS3809</name>
    <name evidence="4" type="ORF">CCAE0312_LOCUS3810</name>
    <name evidence="5" type="ORF">CCAE0312_LOCUS3811</name>
</gene>
<protein>
    <submittedName>
        <fullName evidence="2">Uncharacterized protein</fullName>
    </submittedName>
</protein>
<feature type="compositionally biased region" description="Basic and acidic residues" evidence="1">
    <location>
        <begin position="164"/>
        <end position="173"/>
    </location>
</feature>
<organism evidence="2">
    <name type="scientific">Compsopogon caeruleus</name>
    <dbReference type="NCBI Taxonomy" id="31354"/>
    <lineage>
        <taxon>Eukaryota</taxon>
        <taxon>Rhodophyta</taxon>
        <taxon>Compsopogonophyceae</taxon>
        <taxon>Compsopogonales</taxon>
        <taxon>Compsopogonaceae</taxon>
        <taxon>Compsopogon</taxon>
    </lineage>
</organism>
<feature type="compositionally biased region" description="Basic and acidic residues" evidence="1">
    <location>
        <begin position="143"/>
        <end position="156"/>
    </location>
</feature>
<evidence type="ECO:0000313" key="4">
    <source>
        <dbReference type="EMBL" id="CAD9231729.1"/>
    </source>
</evidence>
<name>A0A6T6BLN9_9RHOD</name>
<dbReference type="AlphaFoldDB" id="A0A6T6BLN9"/>
<evidence type="ECO:0000313" key="3">
    <source>
        <dbReference type="EMBL" id="CAD9231728.1"/>
    </source>
</evidence>
<reference evidence="2" key="1">
    <citation type="submission" date="2021-01" db="EMBL/GenBank/DDBJ databases">
        <authorList>
            <person name="Corre E."/>
            <person name="Pelletier E."/>
            <person name="Niang G."/>
            <person name="Scheremetjew M."/>
            <person name="Finn R."/>
            <person name="Kale V."/>
            <person name="Holt S."/>
            <person name="Cochrane G."/>
            <person name="Meng A."/>
            <person name="Brown T."/>
            <person name="Cohen L."/>
        </authorList>
    </citation>
    <scope>NUCLEOTIDE SEQUENCE</scope>
    <source>
        <strain evidence="2">SAG 36.94</strain>
    </source>
</reference>
<dbReference type="EMBL" id="HBGH01007153">
    <property type="protein sequence ID" value="CAD9231729.1"/>
    <property type="molecule type" value="Transcribed_RNA"/>
</dbReference>
<evidence type="ECO:0000313" key="2">
    <source>
        <dbReference type="EMBL" id="CAD9231727.1"/>
    </source>
</evidence>
<evidence type="ECO:0000256" key="1">
    <source>
        <dbReference type="SAM" id="MobiDB-lite"/>
    </source>
</evidence>
<feature type="region of interest" description="Disordered" evidence="1">
    <location>
        <begin position="131"/>
        <end position="173"/>
    </location>
</feature>
<dbReference type="EMBL" id="HBGH01007151">
    <property type="protein sequence ID" value="CAD9231727.1"/>
    <property type="molecule type" value="Transcribed_RNA"/>
</dbReference>
<proteinExistence type="predicted"/>
<sequence length="173" mass="19933">MPVILLHHHFRRGEFCWCEPSSLIVLLVDQSTILSFPEEPTLLIRDFLSELSWSLPSFFSDCACTNLGELRFLTTPRLGCDIGVTNIDGRERKSEKRSNGNLCETLAGVEETGLQGLRDFGEHKRSDHSFWSEQRRRRKGKVQRVETHDTAQREGKSSQLVGRVHQEFSKDFR</sequence>